<organism evidence="5 6">
    <name type="scientific">Brevibacterium jeotgali</name>
    <dbReference type="NCBI Taxonomy" id="1262550"/>
    <lineage>
        <taxon>Bacteria</taxon>
        <taxon>Bacillati</taxon>
        <taxon>Actinomycetota</taxon>
        <taxon>Actinomycetes</taxon>
        <taxon>Micrococcales</taxon>
        <taxon>Brevibacteriaceae</taxon>
        <taxon>Brevibacterium</taxon>
    </lineage>
</organism>
<dbReference type="InterPro" id="IPR001845">
    <property type="entry name" value="HTH_ArsR_DNA-bd_dom"/>
</dbReference>
<gene>
    <name evidence="5" type="ORF">BJEO58_01350</name>
</gene>
<dbReference type="PROSITE" id="PS50987">
    <property type="entry name" value="HTH_ARSR_2"/>
    <property type="match status" value="1"/>
</dbReference>
<keyword evidence="2" id="KW-0238">DNA-binding</keyword>
<dbReference type="Proteomes" id="UP000234462">
    <property type="component" value="Unassembled WGS sequence"/>
</dbReference>
<dbReference type="Pfam" id="PF01022">
    <property type="entry name" value="HTH_5"/>
    <property type="match status" value="1"/>
</dbReference>
<evidence type="ECO:0000313" key="6">
    <source>
        <dbReference type="Proteomes" id="UP000234462"/>
    </source>
</evidence>
<dbReference type="PANTHER" id="PTHR33154:SF18">
    <property type="entry name" value="ARSENICAL RESISTANCE OPERON REPRESSOR"/>
    <property type="match status" value="1"/>
</dbReference>
<dbReference type="GO" id="GO:0003700">
    <property type="term" value="F:DNA-binding transcription factor activity"/>
    <property type="evidence" value="ECO:0007669"/>
    <property type="project" value="InterPro"/>
</dbReference>
<accession>A0A2H1L4E1</accession>
<dbReference type="InterPro" id="IPR036390">
    <property type="entry name" value="WH_DNA-bd_sf"/>
</dbReference>
<proteinExistence type="predicted"/>
<sequence>MPSIDSQRPLYEIKANLFKGLAHPFRIRILELLSEAHHDAARQDGSTVEGRAVDGAIVDGASEAYGELSVSDLLRETELEASHLSQHLAVLRRHRLVESQRRGSRVYYRLAHVRVARMLAVARQLLLDTLAADEKLLSDAGALPAVQALESRSDDSGEQVDG</sequence>
<dbReference type="InterPro" id="IPR051081">
    <property type="entry name" value="HTH_MetalResp_TranReg"/>
</dbReference>
<dbReference type="SUPFAM" id="SSF46785">
    <property type="entry name" value="Winged helix' DNA-binding domain"/>
    <property type="match status" value="1"/>
</dbReference>
<dbReference type="Gene3D" id="1.10.10.10">
    <property type="entry name" value="Winged helix-like DNA-binding domain superfamily/Winged helix DNA-binding domain"/>
    <property type="match status" value="1"/>
</dbReference>
<dbReference type="PANTHER" id="PTHR33154">
    <property type="entry name" value="TRANSCRIPTIONAL REGULATOR, ARSR FAMILY"/>
    <property type="match status" value="1"/>
</dbReference>
<dbReference type="InterPro" id="IPR036388">
    <property type="entry name" value="WH-like_DNA-bd_sf"/>
</dbReference>
<reference evidence="6" key="1">
    <citation type="submission" date="2017-03" db="EMBL/GenBank/DDBJ databases">
        <authorList>
            <person name="Monnet C."/>
        </authorList>
    </citation>
    <scope>NUCLEOTIDE SEQUENCE [LARGE SCALE GENOMIC DNA]</scope>
    <source>
        <strain evidence="6">SJ5-8</strain>
    </source>
</reference>
<keyword evidence="6" id="KW-1185">Reference proteome</keyword>
<keyword evidence="3" id="KW-0804">Transcription</keyword>
<dbReference type="OrthoDB" id="194599at2"/>
<dbReference type="AlphaFoldDB" id="A0A2H1L4E1"/>
<dbReference type="EMBL" id="FXZM01000005">
    <property type="protein sequence ID" value="SMY11762.1"/>
    <property type="molecule type" value="Genomic_DNA"/>
</dbReference>
<dbReference type="CDD" id="cd00090">
    <property type="entry name" value="HTH_ARSR"/>
    <property type="match status" value="1"/>
</dbReference>
<feature type="domain" description="HTH arsR-type" evidence="4">
    <location>
        <begin position="6"/>
        <end position="130"/>
    </location>
</feature>
<dbReference type="RefSeq" id="WP_101588713.1">
    <property type="nucleotide sequence ID" value="NZ_FXZM01000005.1"/>
</dbReference>
<protein>
    <submittedName>
        <fullName evidence="5">ArsR family transcriptional regulator</fullName>
    </submittedName>
</protein>
<evidence type="ECO:0000256" key="2">
    <source>
        <dbReference type="ARBA" id="ARBA00023125"/>
    </source>
</evidence>
<dbReference type="SMART" id="SM00418">
    <property type="entry name" value="HTH_ARSR"/>
    <property type="match status" value="1"/>
</dbReference>
<name>A0A2H1L4E1_9MICO</name>
<evidence type="ECO:0000256" key="3">
    <source>
        <dbReference type="ARBA" id="ARBA00023163"/>
    </source>
</evidence>
<dbReference type="GO" id="GO:0003677">
    <property type="term" value="F:DNA binding"/>
    <property type="evidence" value="ECO:0007669"/>
    <property type="project" value="UniProtKB-KW"/>
</dbReference>
<evidence type="ECO:0000313" key="5">
    <source>
        <dbReference type="EMBL" id="SMY11762.1"/>
    </source>
</evidence>
<dbReference type="InterPro" id="IPR011991">
    <property type="entry name" value="ArsR-like_HTH"/>
</dbReference>
<keyword evidence="1" id="KW-0805">Transcription regulation</keyword>
<dbReference type="NCBIfam" id="NF033788">
    <property type="entry name" value="HTH_metalloreg"/>
    <property type="match status" value="1"/>
</dbReference>
<evidence type="ECO:0000259" key="4">
    <source>
        <dbReference type="PROSITE" id="PS50987"/>
    </source>
</evidence>
<evidence type="ECO:0000256" key="1">
    <source>
        <dbReference type="ARBA" id="ARBA00023015"/>
    </source>
</evidence>